<dbReference type="AlphaFoldDB" id="A0A2H3CPL3"/>
<name>A0A2H3CPL3_ARMGA</name>
<dbReference type="PANTHER" id="PTHR33064:SF37">
    <property type="entry name" value="RIBONUCLEASE H"/>
    <property type="match status" value="1"/>
</dbReference>
<evidence type="ECO:0008006" key="3">
    <source>
        <dbReference type="Google" id="ProtNLM"/>
    </source>
</evidence>
<dbReference type="EMBL" id="KZ293703">
    <property type="protein sequence ID" value="PBK83810.1"/>
    <property type="molecule type" value="Genomic_DNA"/>
</dbReference>
<evidence type="ECO:0000313" key="1">
    <source>
        <dbReference type="EMBL" id="PBK83810.1"/>
    </source>
</evidence>
<evidence type="ECO:0000313" key="2">
    <source>
        <dbReference type="Proteomes" id="UP000217790"/>
    </source>
</evidence>
<reference evidence="2" key="1">
    <citation type="journal article" date="2017" name="Nat. Ecol. Evol.">
        <title>Genome expansion and lineage-specific genetic innovations in the forest pathogenic fungi Armillaria.</title>
        <authorList>
            <person name="Sipos G."/>
            <person name="Prasanna A.N."/>
            <person name="Walter M.C."/>
            <person name="O'Connor E."/>
            <person name="Balint B."/>
            <person name="Krizsan K."/>
            <person name="Kiss B."/>
            <person name="Hess J."/>
            <person name="Varga T."/>
            <person name="Slot J."/>
            <person name="Riley R."/>
            <person name="Boka B."/>
            <person name="Rigling D."/>
            <person name="Barry K."/>
            <person name="Lee J."/>
            <person name="Mihaltcheva S."/>
            <person name="LaButti K."/>
            <person name="Lipzen A."/>
            <person name="Waldron R."/>
            <person name="Moloney N.M."/>
            <person name="Sperisen C."/>
            <person name="Kredics L."/>
            <person name="Vagvoelgyi C."/>
            <person name="Patrignani A."/>
            <person name="Fitzpatrick D."/>
            <person name="Nagy I."/>
            <person name="Doyle S."/>
            <person name="Anderson J.B."/>
            <person name="Grigoriev I.V."/>
            <person name="Gueldener U."/>
            <person name="Muensterkoetter M."/>
            <person name="Nagy L.G."/>
        </authorList>
    </citation>
    <scope>NUCLEOTIDE SEQUENCE [LARGE SCALE GENOMIC DNA]</scope>
    <source>
        <strain evidence="2">Ar21-2</strain>
    </source>
</reference>
<dbReference type="Proteomes" id="UP000217790">
    <property type="component" value="Unassembled WGS sequence"/>
</dbReference>
<feature type="non-terminal residue" evidence="1">
    <location>
        <position position="1"/>
    </location>
</feature>
<proteinExistence type="predicted"/>
<dbReference type="InParanoid" id="A0A2H3CPL3"/>
<accession>A0A2H3CPL3</accession>
<organism evidence="1 2">
    <name type="scientific">Armillaria gallica</name>
    <name type="common">Bulbous honey fungus</name>
    <name type="synonym">Armillaria bulbosa</name>
    <dbReference type="NCBI Taxonomy" id="47427"/>
    <lineage>
        <taxon>Eukaryota</taxon>
        <taxon>Fungi</taxon>
        <taxon>Dikarya</taxon>
        <taxon>Basidiomycota</taxon>
        <taxon>Agaricomycotina</taxon>
        <taxon>Agaricomycetes</taxon>
        <taxon>Agaricomycetidae</taxon>
        <taxon>Agaricales</taxon>
        <taxon>Marasmiineae</taxon>
        <taxon>Physalacriaceae</taxon>
        <taxon>Armillaria</taxon>
    </lineage>
</organism>
<keyword evidence="2" id="KW-1185">Reference proteome</keyword>
<dbReference type="InterPro" id="IPR051320">
    <property type="entry name" value="Viral_Replic_Matur_Polypro"/>
</dbReference>
<dbReference type="OrthoDB" id="3364103at2759"/>
<dbReference type="InterPro" id="IPR043502">
    <property type="entry name" value="DNA/RNA_pol_sf"/>
</dbReference>
<dbReference type="STRING" id="47427.A0A2H3CPL3"/>
<gene>
    <name evidence="1" type="ORF">ARMGADRAFT_944436</name>
</gene>
<dbReference type="SUPFAM" id="SSF56672">
    <property type="entry name" value="DNA/RNA polymerases"/>
    <property type="match status" value="1"/>
</dbReference>
<protein>
    <recommendedName>
        <fullName evidence="3">DNA/RNA polymerase</fullName>
    </recommendedName>
</protein>
<dbReference type="PANTHER" id="PTHR33064">
    <property type="entry name" value="POL PROTEIN"/>
    <property type="match status" value="1"/>
</dbReference>
<sequence length="74" mass="8469">KVLTAIEESRITLSPKKCHFFYAPILLLGHKVLRLGLSMHKEKVRVISELAKPTKVSELQAYLGMLVYFQVFIP</sequence>